<dbReference type="EMBL" id="JAHVHU010000002">
    <property type="protein sequence ID" value="MBY5956857.1"/>
    <property type="molecule type" value="Genomic_DNA"/>
</dbReference>
<evidence type="ECO:0000256" key="2">
    <source>
        <dbReference type="ARBA" id="ARBA00004496"/>
    </source>
</evidence>
<keyword evidence="3" id="KW-0963">Cytoplasm</keyword>
<dbReference type="PANTHER" id="PTHR12588">
    <property type="entry name" value="MYOINOSITOL OXYGENASE"/>
    <property type="match status" value="1"/>
</dbReference>
<evidence type="ECO:0000313" key="7">
    <source>
        <dbReference type="EMBL" id="MBY5956857.1"/>
    </source>
</evidence>
<dbReference type="GO" id="GO:0019310">
    <property type="term" value="P:inositol catabolic process"/>
    <property type="evidence" value="ECO:0007669"/>
    <property type="project" value="InterPro"/>
</dbReference>
<dbReference type="Proteomes" id="UP000753961">
    <property type="component" value="Unassembled WGS sequence"/>
</dbReference>
<dbReference type="Gene3D" id="1.10.3210.10">
    <property type="entry name" value="Hypothetical protein af1432"/>
    <property type="match status" value="1"/>
</dbReference>
<dbReference type="Pfam" id="PF05153">
    <property type="entry name" value="MIOX"/>
    <property type="match status" value="1"/>
</dbReference>
<dbReference type="AlphaFoldDB" id="A0A953HJH4"/>
<organism evidence="7 8">
    <name type="scientific">Membranihabitans marinus</name>
    <dbReference type="NCBI Taxonomy" id="1227546"/>
    <lineage>
        <taxon>Bacteria</taxon>
        <taxon>Pseudomonadati</taxon>
        <taxon>Bacteroidota</taxon>
        <taxon>Saprospiria</taxon>
        <taxon>Saprospirales</taxon>
        <taxon>Saprospiraceae</taxon>
        <taxon>Membranihabitans</taxon>
    </lineage>
</organism>
<evidence type="ECO:0000256" key="6">
    <source>
        <dbReference type="ARBA" id="ARBA00023004"/>
    </source>
</evidence>
<dbReference type="SUPFAM" id="SSF109604">
    <property type="entry name" value="HD-domain/PDEase-like"/>
    <property type="match status" value="1"/>
</dbReference>
<keyword evidence="4" id="KW-0479">Metal-binding</keyword>
<dbReference type="InterPro" id="IPR007828">
    <property type="entry name" value="Inositol_oxygenase"/>
</dbReference>
<evidence type="ECO:0000256" key="3">
    <source>
        <dbReference type="ARBA" id="ARBA00022490"/>
    </source>
</evidence>
<sequence>METQEKTFRNYDQSDATAAVRDHYKKMRQNQTYDYVRRMKKKYLTYDTPMNLWDAFVKLNDLIDVSDPDLDLPNIQHLAQSAEAIRKDNRPDWMQLVGLIHDLGKMLYIKGCDEDGTSQNEQWGLVGDIFVVGAALPDTLVYPEFNKLNPDMANPRYNTPTGIYPENCGLDQLELAWGHDEYLYQVLKHHPGNKLPLEGMVMIRYHSFYPWHTGGSYTALMNDQDVQYKKWINDFNQYDLYSKSQITYDLDEIKSYYAPIADKYLGSDNIYF</sequence>
<proteinExistence type="predicted"/>
<dbReference type="PANTHER" id="PTHR12588:SF0">
    <property type="entry name" value="INOSITOL OXYGENASE"/>
    <property type="match status" value="1"/>
</dbReference>
<evidence type="ECO:0000256" key="4">
    <source>
        <dbReference type="ARBA" id="ARBA00022723"/>
    </source>
</evidence>
<evidence type="ECO:0000256" key="1">
    <source>
        <dbReference type="ARBA" id="ARBA00001962"/>
    </source>
</evidence>
<reference evidence="7" key="1">
    <citation type="submission" date="2021-06" db="EMBL/GenBank/DDBJ databases">
        <title>44 bacteria genomes isolated from Dapeng, Shenzhen.</title>
        <authorList>
            <person name="Zheng W."/>
            <person name="Yu S."/>
            <person name="Huang Y."/>
        </authorList>
    </citation>
    <scope>NUCLEOTIDE SEQUENCE</scope>
    <source>
        <strain evidence="7">DP5N28-2</strain>
    </source>
</reference>
<keyword evidence="5" id="KW-0560">Oxidoreductase</keyword>
<dbReference type="GO" id="GO:0050113">
    <property type="term" value="F:inositol oxygenase activity"/>
    <property type="evidence" value="ECO:0007669"/>
    <property type="project" value="InterPro"/>
</dbReference>
<comment type="cofactor">
    <cofactor evidence="1">
        <name>Fe cation</name>
        <dbReference type="ChEBI" id="CHEBI:24875"/>
    </cofactor>
</comment>
<dbReference type="GO" id="GO:0005737">
    <property type="term" value="C:cytoplasm"/>
    <property type="evidence" value="ECO:0007669"/>
    <property type="project" value="UniProtKB-SubCell"/>
</dbReference>
<comment type="caution">
    <text evidence="7">The sequence shown here is derived from an EMBL/GenBank/DDBJ whole genome shotgun (WGS) entry which is preliminary data.</text>
</comment>
<dbReference type="RefSeq" id="WP_222578377.1">
    <property type="nucleotide sequence ID" value="NZ_JAHVHU010000002.1"/>
</dbReference>
<accession>A0A953HJH4</accession>
<keyword evidence="6" id="KW-0408">Iron</keyword>
<keyword evidence="8" id="KW-1185">Reference proteome</keyword>
<comment type="subcellular location">
    <subcellularLocation>
        <location evidence="2">Cytoplasm</location>
    </subcellularLocation>
</comment>
<evidence type="ECO:0000313" key="8">
    <source>
        <dbReference type="Proteomes" id="UP000753961"/>
    </source>
</evidence>
<evidence type="ECO:0000256" key="5">
    <source>
        <dbReference type="ARBA" id="ARBA00023002"/>
    </source>
</evidence>
<name>A0A953HJH4_9BACT</name>
<protein>
    <submittedName>
        <fullName evidence="7">Inositol oxygenase</fullName>
    </submittedName>
</protein>
<gene>
    <name evidence="7" type="ORF">KUV50_01835</name>
</gene>
<dbReference type="GO" id="GO:0005506">
    <property type="term" value="F:iron ion binding"/>
    <property type="evidence" value="ECO:0007669"/>
    <property type="project" value="InterPro"/>
</dbReference>